<name>A0AA38U782_9AGAR</name>
<comment type="caution">
    <text evidence="1">The sequence shown here is derived from an EMBL/GenBank/DDBJ whole genome shotgun (WGS) entry which is preliminary data.</text>
</comment>
<proteinExistence type="predicted"/>
<gene>
    <name evidence="1" type="ORF">F5878DRAFT_398494</name>
</gene>
<accession>A0AA38U782</accession>
<protein>
    <submittedName>
        <fullName evidence="1">Uncharacterized protein</fullName>
    </submittedName>
</protein>
<reference evidence="1" key="1">
    <citation type="submission" date="2022-08" db="EMBL/GenBank/DDBJ databases">
        <authorList>
            <consortium name="DOE Joint Genome Institute"/>
            <person name="Min B."/>
            <person name="Riley R."/>
            <person name="Sierra-Patev S."/>
            <person name="Naranjo-Ortiz M."/>
            <person name="Looney B."/>
            <person name="Konkel Z."/>
            <person name="Slot J.C."/>
            <person name="Sakamoto Y."/>
            <person name="Steenwyk J.L."/>
            <person name="Rokas A."/>
            <person name="Carro J."/>
            <person name="Camarero S."/>
            <person name="Ferreira P."/>
            <person name="Molpeceres G."/>
            <person name="Ruiz-Duenas F.J."/>
            <person name="Serrano A."/>
            <person name="Henrissat B."/>
            <person name="Drula E."/>
            <person name="Hughes K.W."/>
            <person name="Mata J.L."/>
            <person name="Ishikawa N.K."/>
            <person name="Vargas-Isla R."/>
            <person name="Ushijima S."/>
            <person name="Smith C.A."/>
            <person name="Ahrendt S."/>
            <person name="Andreopoulos W."/>
            <person name="He G."/>
            <person name="Labutti K."/>
            <person name="Lipzen A."/>
            <person name="Ng V."/>
            <person name="Sandor L."/>
            <person name="Barry K."/>
            <person name="Martinez A.T."/>
            <person name="Xiao Y."/>
            <person name="Gibbons J.G."/>
            <person name="Terashima K."/>
            <person name="Hibbett D.S."/>
            <person name="Grigoriev I.V."/>
        </authorList>
    </citation>
    <scope>NUCLEOTIDE SEQUENCE</scope>
    <source>
        <strain evidence="1">TFB9207</strain>
    </source>
</reference>
<sequence length="221" mass="25408">MIIKQVMLDRYQSSDIWKQRGRPVTLDSIVIKGYPPPELDRTFVPIDFKFIIFEHNESLKMLTMPRRLITGQGWVKVERSTTNSFRVTEENIRGLKDWIEKNFSRKTPLCIQLLLPSIASVTFHDPLETDLHYSSETQGTIDNFVLAFFHKFKKGMDKISFAEVGLLGHISISESERGEYSFGVEFHREDLKGNGKSRGVVTSKGEVTLWDEKGKQIIPEA</sequence>
<dbReference type="EMBL" id="MU806658">
    <property type="protein sequence ID" value="KAJ3833652.1"/>
    <property type="molecule type" value="Genomic_DNA"/>
</dbReference>
<evidence type="ECO:0000313" key="1">
    <source>
        <dbReference type="EMBL" id="KAJ3833652.1"/>
    </source>
</evidence>
<evidence type="ECO:0000313" key="2">
    <source>
        <dbReference type="Proteomes" id="UP001163846"/>
    </source>
</evidence>
<dbReference type="AlphaFoldDB" id="A0AA38U782"/>
<organism evidence="1 2">
    <name type="scientific">Lentinula raphanica</name>
    <dbReference type="NCBI Taxonomy" id="153919"/>
    <lineage>
        <taxon>Eukaryota</taxon>
        <taxon>Fungi</taxon>
        <taxon>Dikarya</taxon>
        <taxon>Basidiomycota</taxon>
        <taxon>Agaricomycotina</taxon>
        <taxon>Agaricomycetes</taxon>
        <taxon>Agaricomycetidae</taxon>
        <taxon>Agaricales</taxon>
        <taxon>Marasmiineae</taxon>
        <taxon>Omphalotaceae</taxon>
        <taxon>Lentinula</taxon>
    </lineage>
</organism>
<dbReference type="Proteomes" id="UP001163846">
    <property type="component" value="Unassembled WGS sequence"/>
</dbReference>
<keyword evidence="2" id="KW-1185">Reference proteome</keyword>